<keyword evidence="4 5" id="KW-0274">FAD</keyword>
<dbReference type="SUPFAM" id="SSF48173">
    <property type="entry name" value="Cryptochrome/photolyase FAD-binding domain"/>
    <property type="match status" value="1"/>
</dbReference>
<dbReference type="RefSeq" id="WP_263734781.1">
    <property type="nucleotide sequence ID" value="NZ_JAOWKY010000002.1"/>
</dbReference>
<dbReference type="InterPro" id="IPR014729">
    <property type="entry name" value="Rossmann-like_a/b/a_fold"/>
</dbReference>
<keyword evidence="5" id="KW-0157">Chromophore</keyword>
<evidence type="ECO:0000256" key="1">
    <source>
        <dbReference type="ARBA" id="ARBA00001932"/>
    </source>
</evidence>
<dbReference type="EMBL" id="JAOWKY010000002">
    <property type="protein sequence ID" value="MCV2869127.1"/>
    <property type="molecule type" value="Genomic_DNA"/>
</dbReference>
<dbReference type="InterPro" id="IPR036155">
    <property type="entry name" value="Crypto/Photolyase_N_sf"/>
</dbReference>
<feature type="domain" description="Photolyase/cryptochrome alpha/beta" evidence="6">
    <location>
        <begin position="4"/>
        <end position="130"/>
    </location>
</feature>
<comment type="cofactor">
    <cofactor evidence="2">
        <name>FAD</name>
        <dbReference type="ChEBI" id="CHEBI:57692"/>
    </cofactor>
</comment>
<dbReference type="SUPFAM" id="SSF52425">
    <property type="entry name" value="Cryptochrome/photolyase, N-terminal domain"/>
    <property type="match status" value="1"/>
</dbReference>
<keyword evidence="8" id="KW-1185">Reference proteome</keyword>
<keyword evidence="3 5" id="KW-0285">Flavoprotein</keyword>
<comment type="cofactor">
    <cofactor evidence="1">
        <name>(6R)-5,10-methylene-5,6,7,8-tetrahydrofolate</name>
        <dbReference type="ChEBI" id="CHEBI:15636"/>
    </cofactor>
</comment>
<dbReference type="InterPro" id="IPR005101">
    <property type="entry name" value="Cryptochr/Photolyase_FAD-bd"/>
</dbReference>
<dbReference type="Pfam" id="PF00875">
    <property type="entry name" value="DNA_photolyase"/>
    <property type="match status" value="1"/>
</dbReference>
<evidence type="ECO:0000313" key="7">
    <source>
        <dbReference type="EMBL" id="MCV2869127.1"/>
    </source>
</evidence>
<dbReference type="InterPro" id="IPR036134">
    <property type="entry name" value="Crypto/Photolyase_FAD-like_sf"/>
</dbReference>
<dbReference type="Pfam" id="PF03441">
    <property type="entry name" value="FAD_binding_7"/>
    <property type="match status" value="1"/>
</dbReference>
<name>A0ABT2ZDC9_9RHOB</name>
<organism evidence="7 8">
    <name type="scientific">Albidovulum marisflavi</name>
    <dbReference type="NCBI Taxonomy" id="2984159"/>
    <lineage>
        <taxon>Bacteria</taxon>
        <taxon>Pseudomonadati</taxon>
        <taxon>Pseudomonadota</taxon>
        <taxon>Alphaproteobacteria</taxon>
        <taxon>Rhodobacterales</taxon>
        <taxon>Paracoccaceae</taxon>
        <taxon>Albidovulum</taxon>
    </lineage>
</organism>
<reference evidence="7 8" key="1">
    <citation type="submission" date="2022-10" db="EMBL/GenBank/DDBJ databases">
        <title>Defluviimonas sp. nov., isolated from ocean surface water.</title>
        <authorList>
            <person name="He W."/>
            <person name="Wang L."/>
            <person name="Zhang D.-F."/>
        </authorList>
    </citation>
    <scope>NUCLEOTIDE SEQUENCE [LARGE SCALE GENOMIC DNA]</scope>
    <source>
        <strain evidence="7 8">WL0002</strain>
    </source>
</reference>
<sequence length="470" mass="52851">MSDRPIILWFRRDLRLADNPMLHEAARTGRPLIPVAILDPVAESWGAAARWRWGEGLSVFAKSLAQKGARLILRRGEARDILSQLVAETGAEAVWWSRTYDPDGRARDVAAKARLRANGTGARSFPGHLLFEPDAVTTGQGTGYKVFSAYWRAASRLDPGRPLPAPGVLVPPSGWPDSDDLSSWRLADALRAGEAVLRRNSAPGEPEALERLSDFLRSRAAAYAERRDFPAEDATSGLSEYLTYGEISPRTIWSETGKAGGNAKFLSEVGWREFAYHLLHHSPDMARDNWNRDWDRFPWRADNADAEAWRRGMTGEPFVDAALREMYVTGRMHNRARMVAASYLTKHLLTDWRVGLAWFADCLTDWDPAANALGWQWVAGSGPDAAPYFRVFNPVTQGEKFDPEGAYRHRWIAEGRKQPQEDALAFFEAAPKSWKIAPDARYPSRRIDPAEGRKRALDAYERWKALKLLP</sequence>
<gene>
    <name evidence="7" type="ORF">OEW28_10865</name>
</gene>
<dbReference type="PANTHER" id="PTHR11455">
    <property type="entry name" value="CRYPTOCHROME"/>
    <property type="match status" value="1"/>
</dbReference>
<evidence type="ECO:0000256" key="5">
    <source>
        <dbReference type="RuleBase" id="RU004182"/>
    </source>
</evidence>
<dbReference type="Gene3D" id="3.40.50.620">
    <property type="entry name" value="HUPs"/>
    <property type="match status" value="1"/>
</dbReference>
<dbReference type="PRINTS" id="PR00147">
    <property type="entry name" value="DNAPHOTLYASE"/>
</dbReference>
<evidence type="ECO:0000259" key="6">
    <source>
        <dbReference type="PROSITE" id="PS51645"/>
    </source>
</evidence>
<dbReference type="Gene3D" id="1.25.40.80">
    <property type="match status" value="1"/>
</dbReference>
<evidence type="ECO:0000313" key="8">
    <source>
        <dbReference type="Proteomes" id="UP001652542"/>
    </source>
</evidence>
<dbReference type="Proteomes" id="UP001652542">
    <property type="component" value="Unassembled WGS sequence"/>
</dbReference>
<evidence type="ECO:0000256" key="2">
    <source>
        <dbReference type="ARBA" id="ARBA00001974"/>
    </source>
</evidence>
<proteinExistence type="inferred from homology"/>
<protein>
    <submittedName>
        <fullName evidence="7">DNA photolyase family protein</fullName>
    </submittedName>
</protein>
<evidence type="ECO:0000256" key="3">
    <source>
        <dbReference type="ARBA" id="ARBA00022630"/>
    </source>
</evidence>
<evidence type="ECO:0000256" key="4">
    <source>
        <dbReference type="ARBA" id="ARBA00022827"/>
    </source>
</evidence>
<dbReference type="Gene3D" id="1.10.579.10">
    <property type="entry name" value="DNA Cyclobutane Dipyrimidine Photolyase, subunit A, domain 3"/>
    <property type="match status" value="1"/>
</dbReference>
<dbReference type="PROSITE" id="PS51645">
    <property type="entry name" value="PHR_CRY_ALPHA_BETA"/>
    <property type="match status" value="1"/>
</dbReference>
<dbReference type="PANTHER" id="PTHR11455:SF9">
    <property type="entry name" value="CRYPTOCHROME CIRCADIAN CLOCK 5 ISOFORM X1"/>
    <property type="match status" value="1"/>
</dbReference>
<dbReference type="InterPro" id="IPR002081">
    <property type="entry name" value="Cryptochrome/DNA_photolyase_1"/>
</dbReference>
<accession>A0ABT2ZDC9</accession>
<comment type="similarity">
    <text evidence="5">Belongs to the DNA photolyase family.</text>
</comment>
<dbReference type="InterPro" id="IPR006050">
    <property type="entry name" value="DNA_photolyase_N"/>
</dbReference>
<comment type="caution">
    <text evidence="7">The sequence shown here is derived from an EMBL/GenBank/DDBJ whole genome shotgun (WGS) entry which is preliminary data.</text>
</comment>